<evidence type="ECO:0000313" key="3">
    <source>
        <dbReference type="Proteomes" id="UP000054304"/>
    </source>
</evidence>
<accession>A0A0C7MYY0</accession>
<dbReference type="Gene3D" id="3.40.630.30">
    <property type="match status" value="1"/>
</dbReference>
<feature type="domain" description="N-acetyltransferase" evidence="1">
    <location>
        <begin position="2"/>
        <end position="171"/>
    </location>
</feature>
<dbReference type="GeneID" id="34686439"/>
<organism evidence="2 3">
    <name type="scientific">Lachancea lanzarotensis</name>
    <dbReference type="NCBI Taxonomy" id="1245769"/>
    <lineage>
        <taxon>Eukaryota</taxon>
        <taxon>Fungi</taxon>
        <taxon>Dikarya</taxon>
        <taxon>Ascomycota</taxon>
        <taxon>Saccharomycotina</taxon>
        <taxon>Saccharomycetes</taxon>
        <taxon>Saccharomycetales</taxon>
        <taxon>Saccharomycetaceae</taxon>
        <taxon>Lachancea</taxon>
    </lineage>
</organism>
<dbReference type="EMBL" id="LN736365">
    <property type="protein sequence ID" value="CEP62951.1"/>
    <property type="molecule type" value="Genomic_DNA"/>
</dbReference>
<reference evidence="2 3" key="1">
    <citation type="submission" date="2014-12" db="EMBL/GenBank/DDBJ databases">
        <authorList>
            <person name="Neuveglise Cecile"/>
        </authorList>
    </citation>
    <scope>NUCLEOTIDE SEQUENCE [LARGE SCALE GENOMIC DNA]</scope>
    <source>
        <strain evidence="2 3">CBS 12615</strain>
    </source>
</reference>
<dbReference type="InterPro" id="IPR000182">
    <property type="entry name" value="GNAT_dom"/>
</dbReference>
<dbReference type="GO" id="GO:0016747">
    <property type="term" value="F:acyltransferase activity, transferring groups other than amino-acyl groups"/>
    <property type="evidence" value="ECO:0007669"/>
    <property type="project" value="InterPro"/>
</dbReference>
<dbReference type="InterPro" id="IPR016181">
    <property type="entry name" value="Acyl_CoA_acyltransferase"/>
</dbReference>
<protein>
    <submittedName>
        <fullName evidence="2">LALA0S06e07646g1_1</fullName>
    </submittedName>
</protein>
<evidence type="ECO:0000259" key="1">
    <source>
        <dbReference type="PROSITE" id="PS51186"/>
    </source>
</evidence>
<dbReference type="OrthoDB" id="4032782at2759"/>
<dbReference type="HOGENOM" id="CLU_013985_13_0_1"/>
<dbReference type="AlphaFoldDB" id="A0A0C7MYY0"/>
<keyword evidence="3" id="KW-1185">Reference proteome</keyword>
<proteinExistence type="predicted"/>
<name>A0A0C7MYY0_9SACH</name>
<dbReference type="Proteomes" id="UP000054304">
    <property type="component" value="Unassembled WGS sequence"/>
</dbReference>
<dbReference type="Pfam" id="PF00583">
    <property type="entry name" value="Acetyltransf_1"/>
    <property type="match status" value="1"/>
</dbReference>
<dbReference type="PROSITE" id="PS51186">
    <property type="entry name" value="GNAT"/>
    <property type="match status" value="1"/>
</dbReference>
<evidence type="ECO:0000313" key="2">
    <source>
        <dbReference type="EMBL" id="CEP62951.1"/>
    </source>
</evidence>
<gene>
    <name evidence="2" type="ORF">LALA0_S06e07646g</name>
</gene>
<dbReference type="RefSeq" id="XP_022629173.1">
    <property type="nucleotide sequence ID" value="XM_022772028.1"/>
</dbReference>
<sequence length="171" mass="19669">MHFFRKATLEDLDEVWSILESAKELLKSLNIDQWQDGYPNKKLIKTDIKKDRSYLMICEGEIAAVGVILVGVDPAYTAIDGQWMGRENEQNYVSIHRTAISPRFQGKKLSSIMMTGLIEICSEMGFKDIRADTHKDNKTMQHVLAKSGFEYRGEIYQGNESWRQAYQLLLS</sequence>
<dbReference type="SUPFAM" id="SSF55729">
    <property type="entry name" value="Acyl-CoA N-acyltransferases (Nat)"/>
    <property type="match status" value="1"/>
</dbReference>